<dbReference type="InterPro" id="IPR003959">
    <property type="entry name" value="ATPase_AAA_core"/>
</dbReference>
<evidence type="ECO:0000313" key="2">
    <source>
        <dbReference type="EMBL" id="MWV26790.1"/>
    </source>
</evidence>
<organism evidence="2 3">
    <name type="scientific">Aurantiacibacter rhizosphaerae</name>
    <dbReference type="NCBI Taxonomy" id="2691582"/>
    <lineage>
        <taxon>Bacteria</taxon>
        <taxon>Pseudomonadati</taxon>
        <taxon>Pseudomonadota</taxon>
        <taxon>Alphaproteobacteria</taxon>
        <taxon>Sphingomonadales</taxon>
        <taxon>Erythrobacteraceae</taxon>
        <taxon>Aurantiacibacter</taxon>
    </lineage>
</organism>
<dbReference type="RefSeq" id="WP_160484444.1">
    <property type="nucleotide sequence ID" value="NZ_WUBR01000001.1"/>
</dbReference>
<dbReference type="Pfam" id="PF13304">
    <property type="entry name" value="AAA_21"/>
    <property type="match status" value="1"/>
</dbReference>
<dbReference type="SMART" id="SM00382">
    <property type="entry name" value="AAA"/>
    <property type="match status" value="1"/>
</dbReference>
<accession>A0A844XAD6</accession>
<reference evidence="2 3" key="1">
    <citation type="submission" date="2019-12" db="EMBL/GenBank/DDBJ databases">
        <authorList>
            <person name="Lee S.D."/>
        </authorList>
    </citation>
    <scope>NUCLEOTIDE SEQUENCE [LARGE SCALE GENOMIC DNA]</scope>
    <source>
        <strain evidence="2 3">GH3-10</strain>
    </source>
</reference>
<dbReference type="CDD" id="cd00267">
    <property type="entry name" value="ABC_ATPase"/>
    <property type="match status" value="1"/>
</dbReference>
<dbReference type="AlphaFoldDB" id="A0A844XAD6"/>
<dbReference type="GO" id="GO:0016887">
    <property type="term" value="F:ATP hydrolysis activity"/>
    <property type="evidence" value="ECO:0007669"/>
    <property type="project" value="InterPro"/>
</dbReference>
<dbReference type="Proteomes" id="UP000461409">
    <property type="component" value="Unassembled WGS sequence"/>
</dbReference>
<dbReference type="InterPro" id="IPR003593">
    <property type="entry name" value="AAA+_ATPase"/>
</dbReference>
<keyword evidence="3" id="KW-1185">Reference proteome</keyword>
<dbReference type="EMBL" id="WUBR01000001">
    <property type="protein sequence ID" value="MWV26790.1"/>
    <property type="molecule type" value="Genomic_DNA"/>
</dbReference>
<dbReference type="InterPro" id="IPR027417">
    <property type="entry name" value="P-loop_NTPase"/>
</dbReference>
<dbReference type="Pfam" id="PF13476">
    <property type="entry name" value="AAA_23"/>
    <property type="match status" value="1"/>
</dbReference>
<proteinExistence type="predicted"/>
<feature type="domain" description="AAA+ ATPase" evidence="1">
    <location>
        <begin position="21"/>
        <end position="343"/>
    </location>
</feature>
<evidence type="ECO:0000313" key="3">
    <source>
        <dbReference type="Proteomes" id="UP000461409"/>
    </source>
</evidence>
<dbReference type="GO" id="GO:0006302">
    <property type="term" value="P:double-strand break repair"/>
    <property type="evidence" value="ECO:0007669"/>
    <property type="project" value="InterPro"/>
</dbReference>
<dbReference type="GO" id="GO:0005524">
    <property type="term" value="F:ATP binding"/>
    <property type="evidence" value="ECO:0007669"/>
    <property type="project" value="InterPro"/>
</dbReference>
<dbReference type="PANTHER" id="PTHR43581">
    <property type="entry name" value="ATP/GTP PHOSPHATASE"/>
    <property type="match status" value="1"/>
</dbReference>
<gene>
    <name evidence="2" type="ORF">GRF63_02620</name>
</gene>
<evidence type="ECO:0000259" key="1">
    <source>
        <dbReference type="SMART" id="SM00382"/>
    </source>
</evidence>
<dbReference type="InterPro" id="IPR038729">
    <property type="entry name" value="Rad50/SbcC_AAA"/>
</dbReference>
<sequence>MIANLEFENFAVFEHLDLSLSPRVNVVIGSNGTGKTLLLKAIYGLGLMADGQYPDRSDDGFVASASGKFLRIFSTEEDRVGTLSSKGIQSQTRLRLVSADGSATEVTFGARSQYMNFSADTVTPKSANTPVYIPTKEVLSLVRGIRHPKHDRATVEMIFDDGYLNLAELLVKPGFDEKTSDLLEDPRLSNVIRDLVALVGGRYRENNDGGFGFQPGQYEERAQATTDGGEAKSRAQIAKAYQDSTETRFVSTDVEGFPTGMTAEGYRKIGVLHRLLCNGSINPGNTGTLLWDEPESNLNPKLMKKLVQVLLELSRNGQQIILATHDYVLLKWLDLLMDEGKEDHIRFHAIYQDPDTQKMSVESADSYALISKTAISDTFAELFDEDMARALEVTNT</sequence>
<dbReference type="InterPro" id="IPR051396">
    <property type="entry name" value="Bact_Antivir_Def_Nuclease"/>
</dbReference>
<dbReference type="Gene3D" id="3.40.50.300">
    <property type="entry name" value="P-loop containing nucleotide triphosphate hydrolases"/>
    <property type="match status" value="2"/>
</dbReference>
<name>A0A844XAD6_9SPHN</name>
<dbReference type="SUPFAM" id="SSF52540">
    <property type="entry name" value="P-loop containing nucleoside triphosphate hydrolases"/>
    <property type="match status" value="1"/>
</dbReference>
<comment type="caution">
    <text evidence="2">The sequence shown here is derived from an EMBL/GenBank/DDBJ whole genome shotgun (WGS) entry which is preliminary data.</text>
</comment>
<dbReference type="PANTHER" id="PTHR43581:SF2">
    <property type="entry name" value="EXCINUCLEASE ATPASE SUBUNIT"/>
    <property type="match status" value="1"/>
</dbReference>
<reference evidence="2 3" key="2">
    <citation type="submission" date="2020-02" db="EMBL/GenBank/DDBJ databases">
        <title>Erythrobacter dongmakensis sp. nov., isolated from a tidal mudflat.</title>
        <authorList>
            <person name="Kim I.S."/>
        </authorList>
    </citation>
    <scope>NUCLEOTIDE SEQUENCE [LARGE SCALE GENOMIC DNA]</scope>
    <source>
        <strain evidence="2 3">GH3-10</strain>
    </source>
</reference>
<protein>
    <submittedName>
        <fullName evidence="2">AAA family ATPase</fullName>
    </submittedName>
</protein>